<protein>
    <submittedName>
        <fullName evidence="7">M20/M25/M40 family metallo-hydrolase</fullName>
    </submittedName>
</protein>
<dbReference type="Pfam" id="PF01546">
    <property type="entry name" value="Peptidase_M20"/>
    <property type="match status" value="1"/>
</dbReference>
<dbReference type="Pfam" id="PF07687">
    <property type="entry name" value="M20_dimer"/>
    <property type="match status" value="1"/>
</dbReference>
<evidence type="ECO:0000256" key="5">
    <source>
        <dbReference type="ARBA" id="ARBA00022833"/>
    </source>
</evidence>
<accession>A0ABR9YER8</accession>
<reference evidence="8" key="1">
    <citation type="submission" date="2020-04" db="EMBL/GenBank/DDBJ databases">
        <title>Description of novel Gluconacetobacter.</title>
        <authorList>
            <person name="Sombolestani A."/>
        </authorList>
    </citation>
    <scope>NUCLEOTIDE SEQUENCE [LARGE SCALE GENOMIC DNA]</scope>
    <source>
        <strain evidence="8">LMG 27748</strain>
    </source>
</reference>
<evidence type="ECO:0000256" key="1">
    <source>
        <dbReference type="ARBA" id="ARBA00006247"/>
    </source>
</evidence>
<evidence type="ECO:0000256" key="2">
    <source>
        <dbReference type="ARBA" id="ARBA00022670"/>
    </source>
</evidence>
<dbReference type="EMBL" id="JABCQO010000008">
    <property type="protein sequence ID" value="MBF0877165.1"/>
    <property type="molecule type" value="Genomic_DNA"/>
</dbReference>
<dbReference type="RefSeq" id="WP_194255542.1">
    <property type="nucleotide sequence ID" value="NZ_JABCQO010000008.1"/>
</dbReference>
<dbReference type="InterPro" id="IPR002933">
    <property type="entry name" value="Peptidase_M20"/>
</dbReference>
<proteinExistence type="inferred from homology"/>
<evidence type="ECO:0000259" key="6">
    <source>
        <dbReference type="Pfam" id="PF07687"/>
    </source>
</evidence>
<reference evidence="7 8" key="2">
    <citation type="submission" date="2020-11" db="EMBL/GenBank/DDBJ databases">
        <title>Description of novel Gluconobacter species.</title>
        <authorList>
            <person name="Cleenwerck I."/>
            <person name="Cnockaert M."/>
            <person name="Borremans W."/>
            <person name="Wieme A.D."/>
            <person name="De Vuyst L."/>
            <person name="Vandamme P."/>
        </authorList>
    </citation>
    <scope>NUCLEOTIDE SEQUENCE [LARGE SCALE GENOMIC DNA]</scope>
    <source>
        <strain evidence="7 8">LMG 27748</strain>
    </source>
</reference>
<name>A0ABR9YER8_9PROT</name>
<evidence type="ECO:0000313" key="8">
    <source>
        <dbReference type="Proteomes" id="UP000630952"/>
    </source>
</evidence>
<dbReference type="Gene3D" id="1.10.150.900">
    <property type="match status" value="1"/>
</dbReference>
<comment type="similarity">
    <text evidence="1">Belongs to the peptidase M20A family.</text>
</comment>
<dbReference type="SUPFAM" id="SSF53187">
    <property type="entry name" value="Zn-dependent exopeptidases"/>
    <property type="match status" value="1"/>
</dbReference>
<dbReference type="Proteomes" id="UP000630952">
    <property type="component" value="Unassembled WGS sequence"/>
</dbReference>
<comment type="caution">
    <text evidence="7">The sequence shown here is derived from an EMBL/GenBank/DDBJ whole genome shotgun (WGS) entry which is preliminary data.</text>
</comment>
<dbReference type="Gene3D" id="3.30.70.360">
    <property type="match status" value="1"/>
</dbReference>
<dbReference type="SUPFAM" id="SSF55031">
    <property type="entry name" value="Bacterial exopeptidase dimerisation domain"/>
    <property type="match status" value="1"/>
</dbReference>
<keyword evidence="8" id="KW-1185">Reference proteome</keyword>
<dbReference type="InterPro" id="IPR047177">
    <property type="entry name" value="Pept_M20A"/>
</dbReference>
<dbReference type="Gene3D" id="3.40.630.10">
    <property type="entry name" value="Zn peptidases"/>
    <property type="match status" value="1"/>
</dbReference>
<dbReference type="InterPro" id="IPR036264">
    <property type="entry name" value="Bact_exopeptidase_dim_dom"/>
</dbReference>
<feature type="domain" description="Peptidase M20 dimerisation" evidence="6">
    <location>
        <begin position="235"/>
        <end position="380"/>
    </location>
</feature>
<dbReference type="PANTHER" id="PTHR45962:SF1">
    <property type="entry name" value="N-FATTY-ACYL-AMINO ACID SYNTHASE_HYDROLASE PM20D1"/>
    <property type="match status" value="1"/>
</dbReference>
<keyword evidence="5" id="KW-0862">Zinc</keyword>
<organism evidence="7 8">
    <name type="scientific">Gluconobacter cerevisiae</name>
    <dbReference type="NCBI Taxonomy" id="1379734"/>
    <lineage>
        <taxon>Bacteria</taxon>
        <taxon>Pseudomonadati</taxon>
        <taxon>Pseudomonadota</taxon>
        <taxon>Alphaproteobacteria</taxon>
        <taxon>Acetobacterales</taxon>
        <taxon>Acetobacteraceae</taxon>
        <taxon>Gluconobacter</taxon>
    </lineage>
</organism>
<evidence type="ECO:0000256" key="3">
    <source>
        <dbReference type="ARBA" id="ARBA00022723"/>
    </source>
</evidence>
<evidence type="ECO:0000256" key="4">
    <source>
        <dbReference type="ARBA" id="ARBA00022801"/>
    </source>
</evidence>
<sequence length="484" mass="52571">MKVLKRTQPPQKRIGKAVLKSGFLLLTCDLTLEQGMGAPQNHAAIHHAAAAQALDLAEKSIALRSVAGPGNQTPDVAALFRDALIKGGFAPSDITITPYKDTAYLIARWPGQDPSLKPLVISGHMDVVEAKAADWAHDPFKPQIENGYLLGRGSTDMKLDDTLAIVALLELKREGYKPRRDIILEFSGDEETTMATGAIIADKLSNAELVLNMDGANGTLNEKTGKPDYFTWEGAEKNYADFRLTVTNPGGHSSEPRPVNAIDELAADLLRIQQHRFKPEVNELSRSYFLNAARWQKPEMAAAMKAFAQNPADEKAIHTLSEDPSYIGRIGTTCVVTMIDGGHALNALPQKVTANINCRIFPGHPRPSIMEELQQAAQDPSMKIEDVTEGSVQTAASPMRPDIVKAIEHGMQVAYPGVAVFPALSSGASDSMWFRYHGVPSYGISPIFIKNSDSFMHGLNERTPVSSIAPALENLLVLIPDLSH</sequence>
<keyword evidence="3" id="KW-0479">Metal-binding</keyword>
<dbReference type="PANTHER" id="PTHR45962">
    <property type="entry name" value="N-FATTY-ACYL-AMINO ACID SYNTHASE/HYDROLASE PM20D1"/>
    <property type="match status" value="1"/>
</dbReference>
<keyword evidence="4" id="KW-0378">Hydrolase</keyword>
<dbReference type="NCBIfam" id="NF006596">
    <property type="entry name" value="PRK09133.1"/>
    <property type="match status" value="1"/>
</dbReference>
<dbReference type="InterPro" id="IPR011650">
    <property type="entry name" value="Peptidase_M20_dimer"/>
</dbReference>
<evidence type="ECO:0000313" key="7">
    <source>
        <dbReference type="EMBL" id="MBF0877165.1"/>
    </source>
</evidence>
<keyword evidence="2" id="KW-0645">Protease</keyword>
<gene>
    <name evidence="7" type="ORF">HKD21_09925</name>
</gene>